<gene>
    <name evidence="4" type="ORF">GCM10009836_03590</name>
</gene>
<dbReference type="Gene3D" id="3.60.40.10">
    <property type="entry name" value="PPM-type phosphatase domain"/>
    <property type="match status" value="1"/>
</dbReference>
<evidence type="ECO:0000313" key="5">
    <source>
        <dbReference type="Proteomes" id="UP001500449"/>
    </source>
</evidence>
<protein>
    <recommendedName>
        <fullName evidence="6">Serine/threonine protein phosphatase</fullName>
    </recommendedName>
</protein>
<evidence type="ECO:0000256" key="1">
    <source>
        <dbReference type="ARBA" id="ARBA00022801"/>
    </source>
</evidence>
<dbReference type="Pfam" id="PF07228">
    <property type="entry name" value="SpoIIE"/>
    <property type="match status" value="1"/>
</dbReference>
<dbReference type="RefSeq" id="WP_344411724.1">
    <property type="nucleotide sequence ID" value="NZ_BAAAQK010000001.1"/>
</dbReference>
<dbReference type="EMBL" id="BAAAQK010000001">
    <property type="protein sequence ID" value="GAA1829058.1"/>
    <property type="molecule type" value="Genomic_DNA"/>
</dbReference>
<dbReference type="InterPro" id="IPR003018">
    <property type="entry name" value="GAF"/>
</dbReference>
<sequence length="425" mass="44299">MSVRRFGVASADRVAAVRATRLLEVGPEEAFNRLTRLGSALLGTPMVAMTVVDDVRSFLKGAPDPALLCGPDGVYESPVKDAACHLVIDSGKLVSIPDTAADARTRDLPQIHDFSAASWIGVPVCDPDGLVVGNFCAMDTVVRRWTDTEADALRDLASAAAGEIALRLALDAADRHAAEVTELAEVLEQSLVPTAPPDVPGVEFGARFHAGGTGVEVMGDFYDVVPTPTGFGVVIGDVCGRGALAVRATAMARTAVRTAAHSESDPVRVLTTVNEVLLGWFAGRVSFVTCAYATFTPPEVRSRWRVRVASAVHPPGFVRRAPGNVEQLAAGGLVLGLLAEAPIAAQDLELAPGDSLVLHTDGISEAHRVGDTDQLDEVGVILALETAPIGASADDLSARLAEAAYEQAGRMSSDDAGIVVVTIDS</sequence>
<feature type="domain" description="GAF" evidence="2">
    <location>
        <begin position="26"/>
        <end position="174"/>
    </location>
</feature>
<proteinExistence type="predicted"/>
<organism evidence="4 5">
    <name type="scientific">Pseudonocardia ailaonensis</name>
    <dbReference type="NCBI Taxonomy" id="367279"/>
    <lineage>
        <taxon>Bacteria</taxon>
        <taxon>Bacillati</taxon>
        <taxon>Actinomycetota</taxon>
        <taxon>Actinomycetes</taxon>
        <taxon>Pseudonocardiales</taxon>
        <taxon>Pseudonocardiaceae</taxon>
        <taxon>Pseudonocardia</taxon>
    </lineage>
</organism>
<evidence type="ECO:0008006" key="6">
    <source>
        <dbReference type="Google" id="ProtNLM"/>
    </source>
</evidence>
<reference evidence="4 5" key="1">
    <citation type="journal article" date="2019" name="Int. J. Syst. Evol. Microbiol.">
        <title>The Global Catalogue of Microorganisms (GCM) 10K type strain sequencing project: providing services to taxonomists for standard genome sequencing and annotation.</title>
        <authorList>
            <consortium name="The Broad Institute Genomics Platform"/>
            <consortium name="The Broad Institute Genome Sequencing Center for Infectious Disease"/>
            <person name="Wu L."/>
            <person name="Ma J."/>
        </authorList>
    </citation>
    <scope>NUCLEOTIDE SEQUENCE [LARGE SCALE GENOMIC DNA]</scope>
    <source>
        <strain evidence="4 5">JCM 16009</strain>
    </source>
</reference>
<evidence type="ECO:0000259" key="3">
    <source>
        <dbReference type="SMART" id="SM00331"/>
    </source>
</evidence>
<dbReference type="InterPro" id="IPR036457">
    <property type="entry name" value="PPM-type-like_dom_sf"/>
</dbReference>
<accession>A0ABN2MKG2</accession>
<keyword evidence="1" id="KW-0378">Hydrolase</keyword>
<dbReference type="Gene3D" id="3.30.450.40">
    <property type="match status" value="1"/>
</dbReference>
<name>A0ABN2MKG2_9PSEU</name>
<evidence type="ECO:0000313" key="4">
    <source>
        <dbReference type="EMBL" id="GAA1829058.1"/>
    </source>
</evidence>
<dbReference type="SUPFAM" id="SSF55781">
    <property type="entry name" value="GAF domain-like"/>
    <property type="match status" value="1"/>
</dbReference>
<evidence type="ECO:0000259" key="2">
    <source>
        <dbReference type="SMART" id="SM00065"/>
    </source>
</evidence>
<dbReference type="PANTHER" id="PTHR43156">
    <property type="entry name" value="STAGE II SPORULATION PROTEIN E-RELATED"/>
    <property type="match status" value="1"/>
</dbReference>
<keyword evidence="5" id="KW-1185">Reference proteome</keyword>
<comment type="caution">
    <text evidence="4">The sequence shown here is derived from an EMBL/GenBank/DDBJ whole genome shotgun (WGS) entry which is preliminary data.</text>
</comment>
<feature type="domain" description="PPM-type phosphatase" evidence="3">
    <location>
        <begin position="199"/>
        <end position="423"/>
    </location>
</feature>
<dbReference type="SMART" id="SM00331">
    <property type="entry name" value="PP2C_SIG"/>
    <property type="match status" value="1"/>
</dbReference>
<dbReference type="Proteomes" id="UP001500449">
    <property type="component" value="Unassembled WGS sequence"/>
</dbReference>
<dbReference type="PANTHER" id="PTHR43156:SF2">
    <property type="entry name" value="STAGE II SPORULATION PROTEIN E"/>
    <property type="match status" value="1"/>
</dbReference>
<dbReference type="Pfam" id="PF01590">
    <property type="entry name" value="GAF"/>
    <property type="match status" value="1"/>
</dbReference>
<dbReference type="InterPro" id="IPR001932">
    <property type="entry name" value="PPM-type_phosphatase-like_dom"/>
</dbReference>
<dbReference type="SUPFAM" id="SSF81606">
    <property type="entry name" value="PP2C-like"/>
    <property type="match status" value="1"/>
</dbReference>
<dbReference type="SMART" id="SM00065">
    <property type="entry name" value="GAF"/>
    <property type="match status" value="1"/>
</dbReference>
<dbReference type="InterPro" id="IPR029016">
    <property type="entry name" value="GAF-like_dom_sf"/>
</dbReference>
<dbReference type="InterPro" id="IPR052016">
    <property type="entry name" value="Bact_Sigma-Reg"/>
</dbReference>